<reference evidence="1 2" key="1">
    <citation type="submission" date="2022-10" db="EMBL/GenBank/DDBJ databases">
        <title>Chitinophaga nivalis PC15 sp. nov., isolated from Pyeongchang county, South Korea.</title>
        <authorList>
            <person name="Trinh H.N."/>
        </authorList>
    </citation>
    <scope>NUCLEOTIDE SEQUENCE [LARGE SCALE GENOMIC DNA]</scope>
    <source>
        <strain evidence="1 2">PC14</strain>
    </source>
</reference>
<accession>A0ABT3IIR4</accession>
<organism evidence="1 2">
    <name type="scientific">Chitinophaga nivalis</name>
    <dbReference type="NCBI Taxonomy" id="2991709"/>
    <lineage>
        <taxon>Bacteria</taxon>
        <taxon>Pseudomonadati</taxon>
        <taxon>Bacteroidota</taxon>
        <taxon>Chitinophagia</taxon>
        <taxon>Chitinophagales</taxon>
        <taxon>Chitinophagaceae</taxon>
        <taxon>Chitinophaga</taxon>
    </lineage>
</organism>
<dbReference type="EMBL" id="JAPDNS010000001">
    <property type="protein sequence ID" value="MCW3483824.1"/>
    <property type="molecule type" value="Genomic_DNA"/>
</dbReference>
<proteinExistence type="predicted"/>
<name>A0ABT3IIR4_9BACT</name>
<dbReference type="Proteomes" id="UP001207742">
    <property type="component" value="Unassembled WGS sequence"/>
</dbReference>
<keyword evidence="2" id="KW-1185">Reference proteome</keyword>
<gene>
    <name evidence="1" type="ORF">OL497_07970</name>
</gene>
<evidence type="ECO:0000313" key="1">
    <source>
        <dbReference type="EMBL" id="MCW3483824.1"/>
    </source>
</evidence>
<protein>
    <submittedName>
        <fullName evidence="1">Uncharacterized protein</fullName>
    </submittedName>
</protein>
<evidence type="ECO:0000313" key="2">
    <source>
        <dbReference type="Proteomes" id="UP001207742"/>
    </source>
</evidence>
<comment type="caution">
    <text evidence="1">The sequence shown here is derived from an EMBL/GenBank/DDBJ whole genome shotgun (WGS) entry which is preliminary data.</text>
</comment>
<sequence>MENLTILNIDVEIIEFVTILPGGGWKGAAKVNGKIYTGEFSRTEHYQIIENGEDLDVEINWSELI</sequence>
<dbReference type="RefSeq" id="WP_264729343.1">
    <property type="nucleotide sequence ID" value="NZ_JAPDNR010000001.1"/>
</dbReference>